<dbReference type="PANTHER" id="PTHR21562:SF10">
    <property type="entry name" value="CARBOXYLESTERASE NOTUM2"/>
    <property type="match status" value="1"/>
</dbReference>
<organism evidence="4 5">
    <name type="scientific">Pleurodeles waltl</name>
    <name type="common">Iberian ribbed newt</name>
    <dbReference type="NCBI Taxonomy" id="8319"/>
    <lineage>
        <taxon>Eukaryota</taxon>
        <taxon>Metazoa</taxon>
        <taxon>Chordata</taxon>
        <taxon>Craniata</taxon>
        <taxon>Vertebrata</taxon>
        <taxon>Euteleostomi</taxon>
        <taxon>Amphibia</taxon>
        <taxon>Batrachia</taxon>
        <taxon>Caudata</taxon>
        <taxon>Salamandroidea</taxon>
        <taxon>Salamandridae</taxon>
        <taxon>Pleurodelinae</taxon>
        <taxon>Pleurodeles</taxon>
    </lineage>
</organism>
<accession>A0AAV7M3C1</accession>
<feature type="chain" id="PRO_5043485066" evidence="3">
    <location>
        <begin position="19"/>
        <end position="476"/>
    </location>
</feature>
<protein>
    <submittedName>
        <fullName evidence="4">Uncharacterized protein</fullName>
    </submittedName>
</protein>
<comment type="similarity">
    <text evidence="1">Belongs to the pectinacetylesterase family. Notum subfamily.</text>
</comment>
<feature type="signal peptide" evidence="3">
    <location>
        <begin position="1"/>
        <end position="18"/>
    </location>
</feature>
<evidence type="ECO:0000256" key="1">
    <source>
        <dbReference type="ARBA" id="ARBA00010213"/>
    </source>
</evidence>
<dbReference type="EMBL" id="JANPWB010000014">
    <property type="protein sequence ID" value="KAJ1097099.1"/>
    <property type="molecule type" value="Genomic_DNA"/>
</dbReference>
<comment type="caution">
    <text evidence="4">The sequence shown here is derived from an EMBL/GenBank/DDBJ whole genome shotgun (WGS) entry which is preliminary data.</text>
</comment>
<dbReference type="Proteomes" id="UP001066276">
    <property type="component" value="Chromosome 10"/>
</dbReference>
<dbReference type="Pfam" id="PF03283">
    <property type="entry name" value="PAE"/>
    <property type="match status" value="1"/>
</dbReference>
<evidence type="ECO:0000256" key="3">
    <source>
        <dbReference type="SAM" id="SignalP"/>
    </source>
</evidence>
<feature type="compositionally biased region" description="Basic and acidic residues" evidence="2">
    <location>
        <begin position="30"/>
        <end position="41"/>
    </location>
</feature>
<keyword evidence="5" id="KW-1185">Reference proteome</keyword>
<dbReference type="InterPro" id="IPR004963">
    <property type="entry name" value="PAE/NOTUM"/>
</dbReference>
<name>A0AAV7M3C1_PLEWA</name>
<sequence length="476" mass="53520">MKILWPFLFVMALEGAMSQNKRNVKQTTRPPDRKDTEHASNAKEVVPAAPPQVDSAMAPQQASPVLSQQPIQRPADNMKLLFLKNTLVTCNDGTAAGFYLRETKWSKRWLIFLEGGLFCFSKDTCDMRYKSSRKLMSSSEWSQTRKGSGILSAQQEENPYWWNANVVYVPYCSSDMWSGTLAKSGQAEYAFMGSLIIQEVIKDLAPKGIKHAKIVMLAGISAGGFGVLLNIDRVAAALEEIVAESVQVRGVVDSGWFLDLKPLNPSQCVDALYCSPIETIKKGLRLWSGILPDTCRQQFKKNNEWQCLMGDKLHPFLKTPIFVVQWLFDEEQLKLENIHFGFQSLSERLWNSMQTLGREIKNSLGDLPAVFAPACFSHVLITKSNWLQIVVKGHSVARALQCWERSLSENNKTVKAPIRGCSFHLIDNCQWPQCNPTCPPLQDPITGKEISFRQVLQKKDVDYPRKGSELQADNSG</sequence>
<dbReference type="GO" id="GO:1990699">
    <property type="term" value="F:palmitoleyl hydrolase activity"/>
    <property type="evidence" value="ECO:0007669"/>
    <property type="project" value="TreeGrafter"/>
</dbReference>
<keyword evidence="3" id="KW-0732">Signal</keyword>
<proteinExistence type="inferred from homology"/>
<dbReference type="AlphaFoldDB" id="A0AAV7M3C1"/>
<evidence type="ECO:0000256" key="2">
    <source>
        <dbReference type="SAM" id="MobiDB-lite"/>
    </source>
</evidence>
<dbReference type="PANTHER" id="PTHR21562">
    <property type="entry name" value="NOTUM-RELATED"/>
    <property type="match status" value="1"/>
</dbReference>
<gene>
    <name evidence="4" type="ORF">NDU88_002226</name>
</gene>
<reference evidence="4" key="1">
    <citation type="journal article" date="2022" name="bioRxiv">
        <title>Sequencing and chromosome-scale assembly of the giantPleurodeles waltlgenome.</title>
        <authorList>
            <person name="Brown T."/>
            <person name="Elewa A."/>
            <person name="Iarovenko S."/>
            <person name="Subramanian E."/>
            <person name="Araus A.J."/>
            <person name="Petzold A."/>
            <person name="Susuki M."/>
            <person name="Suzuki K.-i.T."/>
            <person name="Hayashi T."/>
            <person name="Toyoda A."/>
            <person name="Oliveira C."/>
            <person name="Osipova E."/>
            <person name="Leigh N.D."/>
            <person name="Simon A."/>
            <person name="Yun M.H."/>
        </authorList>
    </citation>
    <scope>NUCLEOTIDE SEQUENCE</scope>
    <source>
        <strain evidence="4">20211129_DDA</strain>
        <tissue evidence="4">Liver</tissue>
    </source>
</reference>
<feature type="region of interest" description="Disordered" evidence="2">
    <location>
        <begin position="20"/>
        <end position="67"/>
    </location>
</feature>
<feature type="compositionally biased region" description="Polar residues" evidence="2">
    <location>
        <begin position="20"/>
        <end position="29"/>
    </location>
</feature>
<evidence type="ECO:0000313" key="4">
    <source>
        <dbReference type="EMBL" id="KAJ1097099.1"/>
    </source>
</evidence>
<evidence type="ECO:0000313" key="5">
    <source>
        <dbReference type="Proteomes" id="UP001066276"/>
    </source>
</evidence>
<dbReference type="GO" id="GO:0090090">
    <property type="term" value="P:negative regulation of canonical Wnt signaling pathway"/>
    <property type="evidence" value="ECO:0007669"/>
    <property type="project" value="TreeGrafter"/>
</dbReference>
<feature type="compositionally biased region" description="Polar residues" evidence="2">
    <location>
        <begin position="58"/>
        <end position="67"/>
    </location>
</feature>